<organism evidence="3 4">
    <name type="scientific">Micromonospora costi</name>
    <dbReference type="NCBI Taxonomy" id="1530042"/>
    <lineage>
        <taxon>Bacteria</taxon>
        <taxon>Bacillati</taxon>
        <taxon>Actinomycetota</taxon>
        <taxon>Actinomycetes</taxon>
        <taxon>Micromonosporales</taxon>
        <taxon>Micromonosporaceae</taxon>
        <taxon>Micromonospora</taxon>
    </lineage>
</organism>
<dbReference type="InterPro" id="IPR021235">
    <property type="entry name" value="DUF2637"/>
</dbReference>
<dbReference type="Proteomes" id="UP000279968">
    <property type="component" value="Unassembled WGS sequence"/>
</dbReference>
<dbReference type="AlphaFoldDB" id="A0A3B0A479"/>
<evidence type="ECO:0000256" key="2">
    <source>
        <dbReference type="SAM" id="Phobius"/>
    </source>
</evidence>
<feature type="transmembrane region" description="Helical" evidence="2">
    <location>
        <begin position="30"/>
        <end position="50"/>
    </location>
</feature>
<sequence length="333" mass="35068">MNTAPLSVPAGNDPALLGYTEARRLRRLRWAVRTVLTLGVVASIAANVLHARPHPVSQIIAAWPPLALLLTVELISRVPSHRRPLAVLRMLATTAIASIAAWVSYWHMVGVAARYGETDAGASYLLPLSVDGLVVVASISLVEIAGRIRAFGAPSAALTPSGHDQPPVKTRLAGPLSSRESETTAPSASLTGSTQDGQVQQAAGTKGQADDPPNPDAGSRANGRTPAAGDKAPRSPSAPRGGHVAARTRRVENDGTSEGGPDGDLADGLEAPFKTPAAVAYWYERDPSLHPAQIAAKIGRSERTVRRYWPPSPPRADNGQEANPLTDQLRARR</sequence>
<comment type="caution">
    <text evidence="3">The sequence shown here is derived from an EMBL/GenBank/DDBJ whole genome shotgun (WGS) entry which is preliminary data.</text>
</comment>
<accession>A0A3B0A479</accession>
<dbReference type="OrthoDB" id="3405422at2"/>
<feature type="transmembrane region" description="Helical" evidence="2">
    <location>
        <begin position="87"/>
        <end position="105"/>
    </location>
</feature>
<reference evidence="3 4" key="1">
    <citation type="journal article" date="2015" name="Int. J. Syst. Evol. Microbiol.">
        <title>Micromonospora costi sp. nov., isolated from a leaf of Costus speciosus.</title>
        <authorList>
            <person name="Thawai C."/>
        </authorList>
    </citation>
    <scope>NUCLEOTIDE SEQUENCE [LARGE SCALE GENOMIC DNA]</scope>
    <source>
        <strain evidence="3 4">CS1-12</strain>
    </source>
</reference>
<evidence type="ECO:0000313" key="4">
    <source>
        <dbReference type="Proteomes" id="UP000279968"/>
    </source>
</evidence>
<evidence type="ECO:0000313" key="3">
    <source>
        <dbReference type="EMBL" id="RKN55293.1"/>
    </source>
</evidence>
<dbReference type="RefSeq" id="WP_120779481.1">
    <property type="nucleotide sequence ID" value="NZ_JBHLUP010000002.1"/>
</dbReference>
<dbReference type="Pfam" id="PF10935">
    <property type="entry name" value="DUF2637"/>
    <property type="match status" value="1"/>
</dbReference>
<keyword evidence="2" id="KW-0812">Transmembrane</keyword>
<gene>
    <name evidence="3" type="ORF">D7193_11395</name>
</gene>
<evidence type="ECO:0000256" key="1">
    <source>
        <dbReference type="SAM" id="MobiDB-lite"/>
    </source>
</evidence>
<feature type="region of interest" description="Disordered" evidence="1">
    <location>
        <begin position="302"/>
        <end position="333"/>
    </location>
</feature>
<proteinExistence type="predicted"/>
<feature type="compositionally biased region" description="Polar residues" evidence="1">
    <location>
        <begin position="183"/>
        <end position="203"/>
    </location>
</feature>
<protein>
    <submittedName>
        <fullName evidence="3">DUF2637 domain-containing protein</fullName>
    </submittedName>
</protein>
<feature type="transmembrane region" description="Helical" evidence="2">
    <location>
        <begin position="125"/>
        <end position="145"/>
    </location>
</feature>
<keyword evidence="2" id="KW-1133">Transmembrane helix</keyword>
<feature type="region of interest" description="Disordered" evidence="1">
    <location>
        <begin position="156"/>
        <end position="270"/>
    </location>
</feature>
<dbReference type="EMBL" id="RBAN01000002">
    <property type="protein sequence ID" value="RKN55293.1"/>
    <property type="molecule type" value="Genomic_DNA"/>
</dbReference>
<feature type="transmembrane region" description="Helical" evidence="2">
    <location>
        <begin position="56"/>
        <end position="75"/>
    </location>
</feature>
<keyword evidence="4" id="KW-1185">Reference proteome</keyword>
<name>A0A3B0A479_9ACTN</name>
<keyword evidence="2" id="KW-0472">Membrane</keyword>